<organism evidence="1 2">
    <name type="scientific">Enterococcus cecorum</name>
    <dbReference type="NCBI Taxonomy" id="44008"/>
    <lineage>
        <taxon>Bacteria</taxon>
        <taxon>Bacillati</taxon>
        <taxon>Bacillota</taxon>
        <taxon>Bacilli</taxon>
        <taxon>Lactobacillales</taxon>
        <taxon>Enterococcaceae</taxon>
        <taxon>Enterococcus</taxon>
    </lineage>
</organism>
<dbReference type="AlphaFoldDB" id="A0AAW9JWS3"/>
<sequence>MILRLKQTTKYFADNREEAEKKVREEIESTYGNVVSQKITQKSSKSYAEYYEVEITKEF</sequence>
<comment type="caution">
    <text evidence="1">The sequence shown here is derived from an EMBL/GenBank/DDBJ whole genome shotgun (WGS) entry which is preliminary data.</text>
</comment>
<protein>
    <submittedName>
        <fullName evidence="1">Uncharacterized protein</fullName>
    </submittedName>
</protein>
<proteinExistence type="predicted"/>
<reference evidence="1" key="1">
    <citation type="submission" date="2023-12" db="EMBL/GenBank/DDBJ databases">
        <title>Molecular genomic analyses of Enterococcus cecorum from sepsis oubreaks in broilers.</title>
        <authorList>
            <person name="Rhoads D."/>
            <person name="Alrubaye A."/>
        </authorList>
    </citation>
    <scope>NUCLEOTIDE SEQUENCE</scope>
    <source>
        <strain evidence="1">1755</strain>
    </source>
</reference>
<evidence type="ECO:0000313" key="1">
    <source>
        <dbReference type="EMBL" id="MDZ5597841.1"/>
    </source>
</evidence>
<evidence type="ECO:0000313" key="2">
    <source>
        <dbReference type="Proteomes" id="UP001290582"/>
    </source>
</evidence>
<name>A0AAW9JWS3_9ENTE</name>
<dbReference type="RefSeq" id="WP_171310306.1">
    <property type="nucleotide sequence ID" value="NZ_JAKYKM010000019.1"/>
</dbReference>
<dbReference type="EMBL" id="JAXOGL010000008">
    <property type="protein sequence ID" value="MDZ5597841.1"/>
    <property type="molecule type" value="Genomic_DNA"/>
</dbReference>
<gene>
    <name evidence="1" type="ORF">U1294_06335</name>
</gene>
<accession>A0AAW9JWS3</accession>
<dbReference type="Proteomes" id="UP001290582">
    <property type="component" value="Unassembled WGS sequence"/>
</dbReference>